<comment type="caution">
    <text evidence="1">The sequence shown here is derived from an EMBL/GenBank/DDBJ whole genome shotgun (WGS) entry which is preliminary data.</text>
</comment>
<reference evidence="1 2" key="1">
    <citation type="submission" date="2020-04" db="EMBL/GenBank/DDBJ databases">
        <title>Plant Genome Project.</title>
        <authorList>
            <person name="Zhang R.-G."/>
        </authorList>
    </citation>
    <scope>NUCLEOTIDE SEQUENCE [LARGE SCALE GENOMIC DNA]</scope>
    <source>
        <strain evidence="1">YNK0</strain>
        <tissue evidence="1">Leaf</tissue>
    </source>
</reference>
<evidence type="ECO:0000313" key="1">
    <source>
        <dbReference type="EMBL" id="KAF8390749.1"/>
    </source>
</evidence>
<proteinExistence type="predicted"/>
<dbReference type="EMBL" id="JABCRI010000018">
    <property type="protein sequence ID" value="KAF8390749.1"/>
    <property type="molecule type" value="Genomic_DNA"/>
</dbReference>
<sequence length="102" mass="11657">MYSHFNSMSQSSDLLLQYTATIFRLQMCGRVGNLICYAGGCIPFEEPEEPNNFRKTIQYSIPDYVHISPESHHLISRIFVTNLGTAGLFNFGMYQVVNLLMQ</sequence>
<protein>
    <submittedName>
        <fullName evidence="1">Uncharacterized protein</fullName>
    </submittedName>
</protein>
<name>A0A834YKK1_TETSI</name>
<evidence type="ECO:0000313" key="2">
    <source>
        <dbReference type="Proteomes" id="UP000655225"/>
    </source>
</evidence>
<dbReference type="AlphaFoldDB" id="A0A834YKK1"/>
<dbReference type="Proteomes" id="UP000655225">
    <property type="component" value="Unassembled WGS sequence"/>
</dbReference>
<gene>
    <name evidence="1" type="ORF">HHK36_025276</name>
</gene>
<accession>A0A834YKK1</accession>
<keyword evidence="2" id="KW-1185">Reference proteome</keyword>
<organism evidence="1 2">
    <name type="scientific">Tetracentron sinense</name>
    <name type="common">Spur-leaf</name>
    <dbReference type="NCBI Taxonomy" id="13715"/>
    <lineage>
        <taxon>Eukaryota</taxon>
        <taxon>Viridiplantae</taxon>
        <taxon>Streptophyta</taxon>
        <taxon>Embryophyta</taxon>
        <taxon>Tracheophyta</taxon>
        <taxon>Spermatophyta</taxon>
        <taxon>Magnoliopsida</taxon>
        <taxon>Trochodendrales</taxon>
        <taxon>Trochodendraceae</taxon>
        <taxon>Tetracentron</taxon>
    </lineage>
</organism>